<dbReference type="PhylomeDB" id="E9G7T4"/>
<dbReference type="KEGG" id="dpx:DAPPUDRAFT_238925"/>
<evidence type="ECO:0000313" key="2">
    <source>
        <dbReference type="Proteomes" id="UP000000305"/>
    </source>
</evidence>
<proteinExistence type="predicted"/>
<gene>
    <name evidence="1" type="ORF">DAPPUDRAFT_238925</name>
</gene>
<accession>E9G7T4</accession>
<protein>
    <submittedName>
        <fullName evidence="1">Uncharacterized protein</fullName>
    </submittedName>
</protein>
<name>E9G7T4_DAPPU</name>
<dbReference type="HOGENOM" id="CLU_2887981_0_0_1"/>
<dbReference type="Proteomes" id="UP000000305">
    <property type="component" value="Unassembled WGS sequence"/>
</dbReference>
<organism evidence="1 2">
    <name type="scientific">Daphnia pulex</name>
    <name type="common">Water flea</name>
    <dbReference type="NCBI Taxonomy" id="6669"/>
    <lineage>
        <taxon>Eukaryota</taxon>
        <taxon>Metazoa</taxon>
        <taxon>Ecdysozoa</taxon>
        <taxon>Arthropoda</taxon>
        <taxon>Crustacea</taxon>
        <taxon>Branchiopoda</taxon>
        <taxon>Diplostraca</taxon>
        <taxon>Cladocera</taxon>
        <taxon>Anomopoda</taxon>
        <taxon>Daphniidae</taxon>
        <taxon>Daphnia</taxon>
    </lineage>
</organism>
<keyword evidence="2" id="KW-1185">Reference proteome</keyword>
<dbReference type="AlphaFoldDB" id="E9G7T4"/>
<dbReference type="InParanoid" id="E9G7T4"/>
<dbReference type="EMBL" id="GL732534">
    <property type="protein sequence ID" value="EFX84535.1"/>
    <property type="molecule type" value="Genomic_DNA"/>
</dbReference>
<reference evidence="1 2" key="1">
    <citation type="journal article" date="2011" name="Science">
        <title>The ecoresponsive genome of Daphnia pulex.</title>
        <authorList>
            <person name="Colbourne J.K."/>
            <person name="Pfrender M.E."/>
            <person name="Gilbert D."/>
            <person name="Thomas W.K."/>
            <person name="Tucker A."/>
            <person name="Oakley T.H."/>
            <person name="Tokishita S."/>
            <person name="Aerts A."/>
            <person name="Arnold G.J."/>
            <person name="Basu M.K."/>
            <person name="Bauer D.J."/>
            <person name="Caceres C.E."/>
            <person name="Carmel L."/>
            <person name="Casola C."/>
            <person name="Choi J.H."/>
            <person name="Detter J.C."/>
            <person name="Dong Q."/>
            <person name="Dusheyko S."/>
            <person name="Eads B.D."/>
            <person name="Frohlich T."/>
            <person name="Geiler-Samerotte K.A."/>
            <person name="Gerlach D."/>
            <person name="Hatcher P."/>
            <person name="Jogdeo S."/>
            <person name="Krijgsveld J."/>
            <person name="Kriventseva E.V."/>
            <person name="Kultz D."/>
            <person name="Laforsch C."/>
            <person name="Lindquist E."/>
            <person name="Lopez J."/>
            <person name="Manak J.R."/>
            <person name="Muller J."/>
            <person name="Pangilinan J."/>
            <person name="Patwardhan R.P."/>
            <person name="Pitluck S."/>
            <person name="Pritham E.J."/>
            <person name="Rechtsteiner A."/>
            <person name="Rho M."/>
            <person name="Rogozin I.B."/>
            <person name="Sakarya O."/>
            <person name="Salamov A."/>
            <person name="Schaack S."/>
            <person name="Shapiro H."/>
            <person name="Shiga Y."/>
            <person name="Skalitzky C."/>
            <person name="Smith Z."/>
            <person name="Souvorov A."/>
            <person name="Sung W."/>
            <person name="Tang Z."/>
            <person name="Tsuchiya D."/>
            <person name="Tu H."/>
            <person name="Vos H."/>
            <person name="Wang M."/>
            <person name="Wolf Y.I."/>
            <person name="Yamagata H."/>
            <person name="Yamada T."/>
            <person name="Ye Y."/>
            <person name="Shaw J.R."/>
            <person name="Andrews J."/>
            <person name="Crease T.J."/>
            <person name="Tang H."/>
            <person name="Lucas S.M."/>
            <person name="Robertson H.M."/>
            <person name="Bork P."/>
            <person name="Koonin E.V."/>
            <person name="Zdobnov E.M."/>
            <person name="Grigoriev I.V."/>
            <person name="Lynch M."/>
            <person name="Boore J.L."/>
        </authorList>
    </citation>
    <scope>NUCLEOTIDE SEQUENCE [LARGE SCALE GENOMIC DNA]</scope>
</reference>
<evidence type="ECO:0000313" key="1">
    <source>
        <dbReference type="EMBL" id="EFX84535.1"/>
    </source>
</evidence>
<sequence>MKSFTQVGMGIPATFDTGYPGVDTVYPDTGYPTLATHTADTDYPDIGYPTLATPDLLPLENGT</sequence>